<gene>
    <name evidence="14" type="ORF">niasHS_002535</name>
</gene>
<dbReference type="PROSITE" id="PS50089">
    <property type="entry name" value="ZF_RING_2"/>
    <property type="match status" value="1"/>
</dbReference>
<name>A0ABD2KK92_HETSC</name>
<evidence type="ECO:0000256" key="3">
    <source>
        <dbReference type="ARBA" id="ARBA00022448"/>
    </source>
</evidence>
<dbReference type="PANTHER" id="PTHR23323:SF24">
    <property type="entry name" value="VACUOLAR PROTEIN SORTING-ASSOCIATED PROTEIN 11 HOMOLOG"/>
    <property type="match status" value="1"/>
</dbReference>
<comment type="subcellular location">
    <subcellularLocation>
        <location evidence="1">Late endosome membrane</location>
        <topology evidence="1">Peripheral membrane protein</topology>
        <orientation evidence="1">Cytoplasmic side</orientation>
    </subcellularLocation>
</comment>
<evidence type="ECO:0000256" key="9">
    <source>
        <dbReference type="PROSITE-ProRule" id="PRU00175"/>
    </source>
</evidence>
<evidence type="ECO:0000313" key="15">
    <source>
        <dbReference type="Proteomes" id="UP001620645"/>
    </source>
</evidence>
<evidence type="ECO:0000256" key="10">
    <source>
        <dbReference type="PROSITE-ProRule" id="PRU01006"/>
    </source>
</evidence>
<keyword evidence="8" id="KW-0472">Membrane</keyword>
<dbReference type="GO" id="GO:0099023">
    <property type="term" value="C:vesicle tethering complex"/>
    <property type="evidence" value="ECO:0007669"/>
    <property type="project" value="UniProtKB-ARBA"/>
</dbReference>
<dbReference type="AlphaFoldDB" id="A0ABD2KK92"/>
<evidence type="ECO:0000256" key="11">
    <source>
        <dbReference type="SAM" id="Coils"/>
    </source>
</evidence>
<dbReference type="EMBL" id="JBICCN010000015">
    <property type="protein sequence ID" value="KAL3103349.1"/>
    <property type="molecule type" value="Genomic_DNA"/>
</dbReference>
<keyword evidence="11" id="KW-0175">Coiled coil</keyword>
<keyword evidence="7" id="KW-0653">Protein transport</keyword>
<evidence type="ECO:0000256" key="2">
    <source>
        <dbReference type="ARBA" id="ARBA00007070"/>
    </source>
</evidence>
<dbReference type="Gene3D" id="3.30.40.10">
    <property type="entry name" value="Zinc/RING finger domain, C3HC4 (zinc finger)"/>
    <property type="match status" value="1"/>
</dbReference>
<dbReference type="InterPro" id="IPR000547">
    <property type="entry name" value="Clathrin_H-chain/VPS_repeat"/>
</dbReference>
<evidence type="ECO:0000313" key="14">
    <source>
        <dbReference type="EMBL" id="KAL3103349.1"/>
    </source>
</evidence>
<proteinExistence type="inferred from homology"/>
<keyword evidence="6" id="KW-0862">Zinc</keyword>
<dbReference type="Pfam" id="PF23356">
    <property type="entry name" value="TPR_PEP5_VPS11"/>
    <property type="match status" value="1"/>
</dbReference>
<dbReference type="InterPro" id="IPR057307">
    <property type="entry name" value="PEP5_VPS11_N"/>
</dbReference>
<accession>A0ABD2KK92</accession>
<comment type="similarity">
    <text evidence="2">Belongs to the VPS11 family.</text>
</comment>
<reference evidence="14 15" key="1">
    <citation type="submission" date="2024-10" db="EMBL/GenBank/DDBJ databases">
        <authorList>
            <person name="Kim D."/>
        </authorList>
    </citation>
    <scope>NUCLEOTIDE SEQUENCE [LARGE SCALE GENOMIC DNA]</scope>
    <source>
        <strain evidence="14">Taebaek</strain>
    </source>
</reference>
<dbReference type="InterPro" id="IPR001841">
    <property type="entry name" value="Znf_RING"/>
</dbReference>
<protein>
    <recommendedName>
        <fullName evidence="13">RING-type domain-containing protein</fullName>
    </recommendedName>
</protein>
<evidence type="ECO:0000256" key="6">
    <source>
        <dbReference type="ARBA" id="ARBA00022833"/>
    </source>
</evidence>
<dbReference type="SUPFAM" id="SSF57850">
    <property type="entry name" value="RING/U-box"/>
    <property type="match status" value="1"/>
</dbReference>
<dbReference type="GO" id="GO:0006886">
    <property type="term" value="P:intracellular protein transport"/>
    <property type="evidence" value="ECO:0007669"/>
    <property type="project" value="UniProtKB-UniRule"/>
</dbReference>
<dbReference type="PROSITE" id="PS50236">
    <property type="entry name" value="CHCR"/>
    <property type="match status" value="1"/>
</dbReference>
<dbReference type="InterPro" id="IPR057308">
    <property type="entry name" value="CHCR_PEP5_VPS11"/>
</dbReference>
<dbReference type="CDD" id="cd16688">
    <property type="entry name" value="RING-H2_Vps11"/>
    <property type="match status" value="1"/>
</dbReference>
<feature type="region of interest" description="Disordered" evidence="12">
    <location>
        <begin position="908"/>
        <end position="932"/>
    </location>
</feature>
<feature type="domain" description="RING-type" evidence="13">
    <location>
        <begin position="817"/>
        <end position="856"/>
    </location>
</feature>
<dbReference type="PANTHER" id="PTHR23323">
    <property type="entry name" value="VACUOLAR PROTEIN SORTING-ASSOCIATED PROTEIN"/>
    <property type="match status" value="1"/>
</dbReference>
<evidence type="ECO:0000256" key="8">
    <source>
        <dbReference type="ARBA" id="ARBA00023136"/>
    </source>
</evidence>
<dbReference type="GO" id="GO:0008270">
    <property type="term" value="F:zinc ion binding"/>
    <property type="evidence" value="ECO:0007669"/>
    <property type="project" value="UniProtKB-KW"/>
</dbReference>
<dbReference type="GO" id="GO:0031902">
    <property type="term" value="C:late endosome membrane"/>
    <property type="evidence" value="ECO:0007669"/>
    <property type="project" value="UniProtKB-SubCell"/>
</dbReference>
<evidence type="ECO:0000256" key="4">
    <source>
        <dbReference type="ARBA" id="ARBA00022723"/>
    </source>
</evidence>
<evidence type="ECO:0000256" key="12">
    <source>
        <dbReference type="SAM" id="MobiDB-lite"/>
    </source>
</evidence>
<evidence type="ECO:0000256" key="1">
    <source>
        <dbReference type="ARBA" id="ARBA00004492"/>
    </source>
</evidence>
<feature type="coiled-coil region" evidence="11">
    <location>
        <begin position="774"/>
        <end position="815"/>
    </location>
</feature>
<organism evidence="14 15">
    <name type="scientific">Heterodera schachtii</name>
    <name type="common">Sugarbeet cyst nematode worm</name>
    <name type="synonym">Tylenchus schachtii</name>
    <dbReference type="NCBI Taxonomy" id="97005"/>
    <lineage>
        <taxon>Eukaryota</taxon>
        <taxon>Metazoa</taxon>
        <taxon>Ecdysozoa</taxon>
        <taxon>Nematoda</taxon>
        <taxon>Chromadorea</taxon>
        <taxon>Rhabditida</taxon>
        <taxon>Tylenchina</taxon>
        <taxon>Tylenchomorpha</taxon>
        <taxon>Tylenchoidea</taxon>
        <taxon>Heteroderidae</taxon>
        <taxon>Heteroderinae</taxon>
        <taxon>Heterodera</taxon>
    </lineage>
</organism>
<sequence length="932" mass="104621">MSNSIAELGWRTFNFYRLVPFPDKLLSAAAGGNASVLQGIEISEWTTGEDFVLFGEQRGAIFCMTKDLEIRFFKAFQQQLIHFAYSQGLLIAIGVDEVIAPSSSASNLPSQDTTLLKVWSLNQWNDAISPPCKFSGQLNFGRKIDASLANFVAISEKLNVIVIGLSNSSLFYHLLLADPRQDRFISPKWVQLRESTNPAKDGQLAGVVIGEVRNFTLVSCITDKTVHSYILNSEGNLLKTIVHDAKGCERKCWHYSKTTNQLIVASREMVYFYDINDCLEMGGENGRCHALGRGSDKVQLLEKDGQIALVTEQETQIQSDNNKMNVLYLFDIESRYISFFCSMPSPCHIFTLGGEIYLRNSEGMLSKLVEESVENKLDILLKKNLFDLAISIARRGKSEELLKSIFMKYGDYLYKKGDFDNSIKQYTNTFGYVEPSNVIKKFLGGARISQLCQYLEALHANNLATGHHTTLLISAYVKLHNVGKLEEWLKDGAAQFGPDFDVDSAIKLLRSAELFHLASKLAAKSDRPFTFLDILCQDTREWGKAVKFISERPPSISCELLETYGPILLEHVEEQTLTLIGRLICSEGVNLKNLTKILSNKPKRMEELFSELNLAGELKDPQVRSLLLEQRLKTLQESATSPSKAQFAELVSLVDSASPHHSLLLAYQYNCSPLVIHILRLLNRTEELFRYLLTEGDVVAAIELCEGKSLEDMWVELISFGTKSKSATKKEDLLALLRKISESDSLNPLIVLEILSRDESLQVGDIREFIIGWLERQNESLKDNEHRIAEQERQLQKMSKEIADLENNVQVYQVAKCTVCNNHLQVPAIHFLCRHSYHANCFESYSGNRPDECPACAVNERKGGQSEGSGSEQSQTQPMNYQQFRKTLAGSTDIMAFISDCLTNGQFGVGQKGPEGPREGTPFNPFNEDGTK</sequence>
<dbReference type="Pfam" id="PF23341">
    <property type="entry name" value="PEP5_VPS11_N"/>
    <property type="match status" value="1"/>
</dbReference>
<keyword evidence="5 9" id="KW-0863">Zinc-finger</keyword>
<evidence type="ECO:0000256" key="7">
    <source>
        <dbReference type="ARBA" id="ARBA00022927"/>
    </source>
</evidence>
<keyword evidence="15" id="KW-1185">Reference proteome</keyword>
<keyword evidence="3" id="KW-0813">Transport</keyword>
<keyword evidence="4" id="KW-0479">Metal-binding</keyword>
<dbReference type="InterPro" id="IPR013083">
    <property type="entry name" value="Znf_RING/FYVE/PHD"/>
</dbReference>
<evidence type="ECO:0000256" key="5">
    <source>
        <dbReference type="ARBA" id="ARBA00022771"/>
    </source>
</evidence>
<comment type="caution">
    <text evidence="14">The sequence shown here is derived from an EMBL/GenBank/DDBJ whole genome shotgun (WGS) entry which is preliminary data.</text>
</comment>
<evidence type="ECO:0000259" key="13">
    <source>
        <dbReference type="PROSITE" id="PS50089"/>
    </source>
</evidence>
<dbReference type="Proteomes" id="UP001620645">
    <property type="component" value="Unassembled WGS sequence"/>
</dbReference>
<feature type="repeat" description="CHCR" evidence="10">
    <location>
        <begin position="426"/>
        <end position="577"/>
    </location>
</feature>